<evidence type="ECO:0000313" key="3">
    <source>
        <dbReference type="Proteomes" id="UP000652761"/>
    </source>
</evidence>
<organism evidence="2 3">
    <name type="scientific">Colocasia esculenta</name>
    <name type="common">Wild taro</name>
    <name type="synonym">Arum esculentum</name>
    <dbReference type="NCBI Taxonomy" id="4460"/>
    <lineage>
        <taxon>Eukaryota</taxon>
        <taxon>Viridiplantae</taxon>
        <taxon>Streptophyta</taxon>
        <taxon>Embryophyta</taxon>
        <taxon>Tracheophyta</taxon>
        <taxon>Spermatophyta</taxon>
        <taxon>Magnoliopsida</taxon>
        <taxon>Liliopsida</taxon>
        <taxon>Araceae</taxon>
        <taxon>Aroideae</taxon>
        <taxon>Colocasieae</taxon>
        <taxon>Colocasia</taxon>
    </lineage>
</organism>
<feature type="compositionally biased region" description="Polar residues" evidence="1">
    <location>
        <begin position="109"/>
        <end position="130"/>
    </location>
</feature>
<name>A0A843XQU6_COLES</name>
<sequence>MIPVWALKVLQPWNGRRQKPQNPSPAVTQGHCNAVERCRCHRPVEPPLPPPYTAAAQRRRRPFSFGVRRRTLLAPASLSFADAVLSPSQAQAPSSLASASSRSEQMSSNTLITAGASSNPNVATQTSSSRFKARDAERLSLEPLDVVPECFSLLLSNNEKGGRGARLRLSAQEVVPKGLLQLLEGRDGT</sequence>
<dbReference type="EMBL" id="NMUH01012678">
    <property type="protein sequence ID" value="MQM22328.1"/>
    <property type="molecule type" value="Genomic_DNA"/>
</dbReference>
<accession>A0A843XQU6</accession>
<feature type="compositionally biased region" description="Low complexity" evidence="1">
    <location>
        <begin position="90"/>
        <end position="108"/>
    </location>
</feature>
<gene>
    <name evidence="2" type="ORF">Taro_055379</name>
</gene>
<feature type="region of interest" description="Disordered" evidence="1">
    <location>
        <begin position="90"/>
        <end position="134"/>
    </location>
</feature>
<evidence type="ECO:0000313" key="2">
    <source>
        <dbReference type="EMBL" id="MQM22328.1"/>
    </source>
</evidence>
<protein>
    <submittedName>
        <fullName evidence="2">Uncharacterized protein</fullName>
    </submittedName>
</protein>
<dbReference type="Proteomes" id="UP000652761">
    <property type="component" value="Unassembled WGS sequence"/>
</dbReference>
<dbReference type="AlphaFoldDB" id="A0A843XQU6"/>
<evidence type="ECO:0000256" key="1">
    <source>
        <dbReference type="SAM" id="MobiDB-lite"/>
    </source>
</evidence>
<comment type="caution">
    <text evidence="2">The sequence shown here is derived from an EMBL/GenBank/DDBJ whole genome shotgun (WGS) entry which is preliminary data.</text>
</comment>
<keyword evidence="3" id="KW-1185">Reference proteome</keyword>
<proteinExistence type="predicted"/>
<reference evidence="2" key="1">
    <citation type="submission" date="2017-07" db="EMBL/GenBank/DDBJ databases">
        <title>Taro Niue Genome Assembly and Annotation.</title>
        <authorList>
            <person name="Atibalentja N."/>
            <person name="Keating K."/>
            <person name="Fields C.J."/>
        </authorList>
    </citation>
    <scope>NUCLEOTIDE SEQUENCE</scope>
    <source>
        <strain evidence="2">Niue_2</strain>
        <tissue evidence="2">Leaf</tissue>
    </source>
</reference>